<dbReference type="InterPro" id="IPR011701">
    <property type="entry name" value="MFS"/>
</dbReference>
<evidence type="ECO:0000313" key="8">
    <source>
        <dbReference type="EMBL" id="GGG15936.1"/>
    </source>
</evidence>
<feature type="transmembrane region" description="Helical" evidence="6">
    <location>
        <begin position="210"/>
        <end position="232"/>
    </location>
</feature>
<dbReference type="AlphaFoldDB" id="A0A917LES2"/>
<feature type="transmembrane region" description="Helical" evidence="6">
    <location>
        <begin position="334"/>
        <end position="357"/>
    </location>
</feature>
<reference evidence="8" key="2">
    <citation type="submission" date="2020-09" db="EMBL/GenBank/DDBJ databases">
        <authorList>
            <person name="Sun Q."/>
            <person name="Zhou Y."/>
        </authorList>
    </citation>
    <scope>NUCLEOTIDE SEQUENCE</scope>
    <source>
        <strain evidence="8">CGMCC 1.15760</strain>
    </source>
</reference>
<comment type="caution">
    <text evidence="8">The sequence shown here is derived from an EMBL/GenBank/DDBJ whole genome shotgun (WGS) entry which is preliminary data.</text>
</comment>
<keyword evidence="9" id="KW-1185">Reference proteome</keyword>
<dbReference type="InterPro" id="IPR052524">
    <property type="entry name" value="MFS_Cyanate_Porter"/>
</dbReference>
<dbReference type="EMBL" id="BMJT01000002">
    <property type="protein sequence ID" value="GGG15936.1"/>
    <property type="molecule type" value="Genomic_DNA"/>
</dbReference>
<keyword evidence="3 6" id="KW-0812">Transmembrane</keyword>
<keyword evidence="5 6" id="KW-0472">Membrane</keyword>
<feature type="transmembrane region" description="Helical" evidence="6">
    <location>
        <begin position="299"/>
        <end position="322"/>
    </location>
</feature>
<feature type="transmembrane region" description="Helical" evidence="6">
    <location>
        <begin position="80"/>
        <end position="95"/>
    </location>
</feature>
<feature type="transmembrane region" description="Helical" evidence="6">
    <location>
        <begin position="101"/>
        <end position="123"/>
    </location>
</feature>
<keyword evidence="4 6" id="KW-1133">Transmembrane helix</keyword>
<feature type="transmembrane region" description="Helical" evidence="6">
    <location>
        <begin position="135"/>
        <end position="156"/>
    </location>
</feature>
<accession>A0A917LES2</accession>
<feature type="transmembrane region" description="Helical" evidence="6">
    <location>
        <begin position="244"/>
        <end position="267"/>
    </location>
</feature>
<feature type="domain" description="Major facilitator superfamily (MFS) profile" evidence="7">
    <location>
        <begin position="7"/>
        <end position="387"/>
    </location>
</feature>
<dbReference type="PROSITE" id="PS50850">
    <property type="entry name" value="MFS"/>
    <property type="match status" value="1"/>
</dbReference>
<organism evidence="8 9">
    <name type="scientific">Lysinibacillus alkalisoli</name>
    <dbReference type="NCBI Taxonomy" id="1911548"/>
    <lineage>
        <taxon>Bacteria</taxon>
        <taxon>Bacillati</taxon>
        <taxon>Bacillota</taxon>
        <taxon>Bacilli</taxon>
        <taxon>Bacillales</taxon>
        <taxon>Bacillaceae</taxon>
        <taxon>Lysinibacillus</taxon>
    </lineage>
</organism>
<dbReference type="SUPFAM" id="SSF103473">
    <property type="entry name" value="MFS general substrate transporter"/>
    <property type="match status" value="1"/>
</dbReference>
<dbReference type="RefSeq" id="WP_188613705.1">
    <property type="nucleotide sequence ID" value="NZ_BMJT01000002.1"/>
</dbReference>
<comment type="subcellular location">
    <subcellularLocation>
        <location evidence="1">Cell membrane</location>
        <topology evidence="1">Multi-pass membrane protein</topology>
    </subcellularLocation>
</comment>
<dbReference type="Proteomes" id="UP000616608">
    <property type="component" value="Unassembled WGS sequence"/>
</dbReference>
<dbReference type="PANTHER" id="PTHR23523:SF2">
    <property type="entry name" value="2-NITROIMIDAZOLE TRANSPORTER"/>
    <property type="match status" value="1"/>
</dbReference>
<protein>
    <submittedName>
        <fullName evidence="8">MFS transporter</fullName>
    </submittedName>
</protein>
<dbReference type="Pfam" id="PF07690">
    <property type="entry name" value="MFS_1"/>
    <property type="match status" value="1"/>
</dbReference>
<gene>
    <name evidence="8" type="ORF">GCM10007425_07800</name>
</gene>
<sequence length="391" mass="43241">MKRQTATAFLWLIAIFFVALNLRPAITSIGPLTTTLLHDLQSTNTQISILTSVPVFCMGLFASLAIPLKQKLGLHRTMRMMLLLLVIAFLCRLIWPSYTSLVITSLLAGFAIAVIGPLINTFIKTTFPSHTASALGVYSFGIGAGATLSASFTYVLYVKTTWEIALACWGLFAVFAYIIWTVTATKQAQTTCNEQTVTHKGRNPWRSKRAWLILLFFGMQTALFFTLMAFLSPLVQAKGFTEAGAGQVLMVFALVQMLGNLAIPLLLERFPHRIMWLFTLTTLVGVGLIGLYLGQGVMIWSSIIVIALALSGMFPIGLLLPLDEARNEDEANRWSSMVLSGGFMLSAILPLCIGIMIDYTKNYTYVIFLLFVLVVLILCILLQLQRTKSRM</sequence>
<evidence type="ECO:0000256" key="1">
    <source>
        <dbReference type="ARBA" id="ARBA00004651"/>
    </source>
</evidence>
<evidence type="ECO:0000256" key="5">
    <source>
        <dbReference type="ARBA" id="ARBA00023136"/>
    </source>
</evidence>
<dbReference type="GO" id="GO:0022857">
    <property type="term" value="F:transmembrane transporter activity"/>
    <property type="evidence" value="ECO:0007669"/>
    <property type="project" value="InterPro"/>
</dbReference>
<evidence type="ECO:0000256" key="4">
    <source>
        <dbReference type="ARBA" id="ARBA00022989"/>
    </source>
</evidence>
<evidence type="ECO:0000259" key="7">
    <source>
        <dbReference type="PROSITE" id="PS50850"/>
    </source>
</evidence>
<dbReference type="PANTHER" id="PTHR23523">
    <property type="match status" value="1"/>
</dbReference>
<feature type="transmembrane region" description="Helical" evidence="6">
    <location>
        <begin position="162"/>
        <end position="180"/>
    </location>
</feature>
<feature type="transmembrane region" description="Helical" evidence="6">
    <location>
        <begin position="49"/>
        <end position="68"/>
    </location>
</feature>
<dbReference type="InterPro" id="IPR020846">
    <property type="entry name" value="MFS_dom"/>
</dbReference>
<evidence type="ECO:0000256" key="6">
    <source>
        <dbReference type="SAM" id="Phobius"/>
    </source>
</evidence>
<dbReference type="GO" id="GO:0005886">
    <property type="term" value="C:plasma membrane"/>
    <property type="evidence" value="ECO:0007669"/>
    <property type="project" value="UniProtKB-SubCell"/>
</dbReference>
<evidence type="ECO:0000256" key="2">
    <source>
        <dbReference type="ARBA" id="ARBA00022448"/>
    </source>
</evidence>
<dbReference type="Gene3D" id="1.20.1250.20">
    <property type="entry name" value="MFS general substrate transporter like domains"/>
    <property type="match status" value="2"/>
</dbReference>
<name>A0A917LES2_9BACI</name>
<keyword evidence="2" id="KW-0813">Transport</keyword>
<evidence type="ECO:0000256" key="3">
    <source>
        <dbReference type="ARBA" id="ARBA00022692"/>
    </source>
</evidence>
<proteinExistence type="predicted"/>
<feature type="transmembrane region" description="Helical" evidence="6">
    <location>
        <begin position="363"/>
        <end position="384"/>
    </location>
</feature>
<dbReference type="InterPro" id="IPR036259">
    <property type="entry name" value="MFS_trans_sf"/>
</dbReference>
<evidence type="ECO:0000313" key="9">
    <source>
        <dbReference type="Proteomes" id="UP000616608"/>
    </source>
</evidence>
<reference evidence="8" key="1">
    <citation type="journal article" date="2014" name="Int. J. Syst. Evol. Microbiol.">
        <title>Complete genome sequence of Corynebacterium casei LMG S-19264T (=DSM 44701T), isolated from a smear-ripened cheese.</title>
        <authorList>
            <consortium name="US DOE Joint Genome Institute (JGI-PGF)"/>
            <person name="Walter F."/>
            <person name="Albersmeier A."/>
            <person name="Kalinowski J."/>
            <person name="Ruckert C."/>
        </authorList>
    </citation>
    <scope>NUCLEOTIDE SEQUENCE</scope>
    <source>
        <strain evidence="8">CGMCC 1.15760</strain>
    </source>
</reference>
<feature type="transmembrane region" description="Helical" evidence="6">
    <location>
        <begin position="274"/>
        <end position="293"/>
    </location>
</feature>